<dbReference type="Proteomes" id="UP000054630">
    <property type="component" value="Unassembled WGS sequence"/>
</dbReference>
<comment type="caution">
    <text evidence="2">The sequence shown here is derived from an EMBL/GenBank/DDBJ whole genome shotgun (WGS) entry which is preliminary data.</text>
</comment>
<name>A0A0V0RS41_9BILA</name>
<reference evidence="2 3" key="1">
    <citation type="submission" date="2015-01" db="EMBL/GenBank/DDBJ databases">
        <title>Evolution of Trichinella species and genotypes.</title>
        <authorList>
            <person name="Korhonen P.K."/>
            <person name="Edoardo P."/>
            <person name="Giuseppe L.R."/>
            <person name="Gasser R.B."/>
        </authorList>
    </citation>
    <scope>NUCLEOTIDE SEQUENCE [LARGE SCALE GENOMIC DNA]</scope>
    <source>
        <strain evidence="2">ISS37</strain>
    </source>
</reference>
<gene>
    <name evidence="2" type="ORF">T07_12697</name>
</gene>
<protein>
    <submittedName>
        <fullName evidence="2">Uncharacterized protein</fullName>
    </submittedName>
</protein>
<evidence type="ECO:0000313" key="2">
    <source>
        <dbReference type="EMBL" id="KRX17313.1"/>
    </source>
</evidence>
<proteinExistence type="predicted"/>
<organism evidence="2 3">
    <name type="scientific">Trichinella nelsoni</name>
    <dbReference type="NCBI Taxonomy" id="6336"/>
    <lineage>
        <taxon>Eukaryota</taxon>
        <taxon>Metazoa</taxon>
        <taxon>Ecdysozoa</taxon>
        <taxon>Nematoda</taxon>
        <taxon>Enoplea</taxon>
        <taxon>Dorylaimia</taxon>
        <taxon>Trichinellida</taxon>
        <taxon>Trichinellidae</taxon>
        <taxon>Trichinella</taxon>
    </lineage>
</organism>
<feature type="region of interest" description="Disordered" evidence="1">
    <location>
        <begin position="34"/>
        <end position="55"/>
    </location>
</feature>
<dbReference type="EMBL" id="JYDL01000089">
    <property type="protein sequence ID" value="KRX17313.1"/>
    <property type="molecule type" value="Genomic_DNA"/>
</dbReference>
<sequence length="125" mass="13707">MAESMWLRAATAHWQRGKPLALRNISKDVIHRLGSVPDENNTGGRQHVGGTATGSIEWPFPGQAPICNVPAFASSCCLFSSGRSDVTERVLGIAYQQQDSKYDTENKQESNKETNDGSDNQVTQR</sequence>
<evidence type="ECO:0000256" key="1">
    <source>
        <dbReference type="SAM" id="MobiDB-lite"/>
    </source>
</evidence>
<evidence type="ECO:0000313" key="3">
    <source>
        <dbReference type="Proteomes" id="UP000054630"/>
    </source>
</evidence>
<dbReference type="AlphaFoldDB" id="A0A0V0RS41"/>
<accession>A0A0V0RS41</accession>
<feature type="compositionally biased region" description="Basic and acidic residues" evidence="1">
    <location>
        <begin position="100"/>
        <end position="115"/>
    </location>
</feature>
<dbReference type="OrthoDB" id="5921793at2759"/>
<keyword evidence="3" id="KW-1185">Reference proteome</keyword>
<feature type="region of interest" description="Disordered" evidence="1">
    <location>
        <begin position="94"/>
        <end position="125"/>
    </location>
</feature>